<dbReference type="Pfam" id="PF14063">
    <property type="entry name" value="DUF4254"/>
    <property type="match status" value="1"/>
</dbReference>
<protein>
    <submittedName>
        <fullName evidence="1">DUF4254 domain-containing protein</fullName>
    </submittedName>
</protein>
<evidence type="ECO:0000313" key="1">
    <source>
        <dbReference type="EMBL" id="WUV49941.1"/>
    </source>
</evidence>
<reference evidence="1" key="1">
    <citation type="submission" date="2022-10" db="EMBL/GenBank/DDBJ databases">
        <title>The complete genomes of actinobacterial strains from the NBC collection.</title>
        <authorList>
            <person name="Joergensen T.S."/>
            <person name="Alvarez Arevalo M."/>
            <person name="Sterndorff E.B."/>
            <person name="Faurdal D."/>
            <person name="Vuksanovic O."/>
            <person name="Mourched A.-S."/>
            <person name="Charusanti P."/>
            <person name="Shaw S."/>
            <person name="Blin K."/>
            <person name="Weber T."/>
        </authorList>
    </citation>
    <scope>NUCLEOTIDE SEQUENCE</scope>
    <source>
        <strain evidence="1">NBC_01482</strain>
    </source>
</reference>
<proteinExistence type="predicted"/>
<gene>
    <name evidence="1" type="ORF">OG563_18150</name>
</gene>
<sequence length="159" mass="17375">MHAVPGPDPSAPGELDAVALFLSGEALLSAIRGHHVGIHPLAKLAYEFGVMCQRRLVTFGSECRCCTDELAFAVDVWVADRLPVPHPGARMHTETLGTVIARLAEAQVYAYHLLMTVDPADPAVHAAWYRLAELVDGYTDLTTEIARRARRLPALGDHW</sequence>
<evidence type="ECO:0000313" key="2">
    <source>
        <dbReference type="Proteomes" id="UP001432062"/>
    </source>
</evidence>
<organism evidence="1 2">
    <name type="scientific">Nocardia vinacea</name>
    <dbReference type="NCBI Taxonomy" id="96468"/>
    <lineage>
        <taxon>Bacteria</taxon>
        <taxon>Bacillati</taxon>
        <taxon>Actinomycetota</taxon>
        <taxon>Actinomycetes</taxon>
        <taxon>Mycobacteriales</taxon>
        <taxon>Nocardiaceae</taxon>
        <taxon>Nocardia</taxon>
    </lineage>
</organism>
<dbReference type="Proteomes" id="UP001432062">
    <property type="component" value="Chromosome"/>
</dbReference>
<dbReference type="RefSeq" id="WP_329414649.1">
    <property type="nucleotide sequence ID" value="NZ_CP109441.1"/>
</dbReference>
<dbReference type="EMBL" id="CP109441">
    <property type="protein sequence ID" value="WUV49941.1"/>
    <property type="molecule type" value="Genomic_DNA"/>
</dbReference>
<accession>A0ABZ1Z7C0</accession>
<dbReference type="InterPro" id="IPR025350">
    <property type="entry name" value="DUF4254"/>
</dbReference>
<keyword evidence="2" id="KW-1185">Reference proteome</keyword>
<name>A0ABZ1Z7C0_9NOCA</name>